<dbReference type="EMBL" id="BAAAPF010000203">
    <property type="protein sequence ID" value="GAA2139034.1"/>
    <property type="molecule type" value="Genomic_DNA"/>
</dbReference>
<keyword evidence="1" id="KW-0812">Transmembrane</keyword>
<keyword evidence="3" id="KW-1185">Reference proteome</keyword>
<proteinExistence type="predicted"/>
<name>A0ABP5L2Q4_9ACTN</name>
<organism evidence="2 3">
    <name type="scientific">Streptomyces synnematoformans</name>
    <dbReference type="NCBI Taxonomy" id="415721"/>
    <lineage>
        <taxon>Bacteria</taxon>
        <taxon>Bacillati</taxon>
        <taxon>Actinomycetota</taxon>
        <taxon>Actinomycetes</taxon>
        <taxon>Kitasatosporales</taxon>
        <taxon>Streptomycetaceae</taxon>
        <taxon>Streptomyces</taxon>
    </lineage>
</organism>
<evidence type="ECO:0008006" key="4">
    <source>
        <dbReference type="Google" id="ProtNLM"/>
    </source>
</evidence>
<feature type="transmembrane region" description="Helical" evidence="1">
    <location>
        <begin position="94"/>
        <end position="114"/>
    </location>
</feature>
<feature type="transmembrane region" description="Helical" evidence="1">
    <location>
        <begin position="34"/>
        <end position="54"/>
    </location>
</feature>
<accession>A0ABP5L2Q4</accession>
<protein>
    <recommendedName>
        <fullName evidence="4">Integral membrane protein</fullName>
    </recommendedName>
</protein>
<dbReference type="RefSeq" id="WP_344292176.1">
    <property type="nucleotide sequence ID" value="NZ_BAAAPF010000203.1"/>
</dbReference>
<evidence type="ECO:0000256" key="1">
    <source>
        <dbReference type="SAM" id="Phobius"/>
    </source>
</evidence>
<sequence length="154" mass="16448">MHETSPEGAPARSRKAVIPVQVVEGGGPLTFLRVMAVLCLLMILTQGLLAGMLMNGDVDSIDPHGVGAYVFEALALVQLVAAVMLWRRNRELKWVLSAGIGILLTAFIQVFLGLESSTSAHVTVGVLMAVMETTLLMRCLMLQVAEPEPEPAPA</sequence>
<evidence type="ECO:0000313" key="3">
    <source>
        <dbReference type="Proteomes" id="UP001500443"/>
    </source>
</evidence>
<evidence type="ECO:0000313" key="2">
    <source>
        <dbReference type="EMBL" id="GAA2139034.1"/>
    </source>
</evidence>
<comment type="caution">
    <text evidence="2">The sequence shown here is derived from an EMBL/GenBank/DDBJ whole genome shotgun (WGS) entry which is preliminary data.</text>
</comment>
<keyword evidence="1" id="KW-1133">Transmembrane helix</keyword>
<feature type="transmembrane region" description="Helical" evidence="1">
    <location>
        <begin position="66"/>
        <end position="87"/>
    </location>
</feature>
<dbReference type="Proteomes" id="UP001500443">
    <property type="component" value="Unassembled WGS sequence"/>
</dbReference>
<gene>
    <name evidence="2" type="ORF">GCM10009802_48840</name>
</gene>
<reference evidence="3" key="1">
    <citation type="journal article" date="2019" name="Int. J. Syst. Evol. Microbiol.">
        <title>The Global Catalogue of Microorganisms (GCM) 10K type strain sequencing project: providing services to taxonomists for standard genome sequencing and annotation.</title>
        <authorList>
            <consortium name="The Broad Institute Genomics Platform"/>
            <consortium name="The Broad Institute Genome Sequencing Center for Infectious Disease"/>
            <person name="Wu L."/>
            <person name="Ma J."/>
        </authorList>
    </citation>
    <scope>NUCLEOTIDE SEQUENCE [LARGE SCALE GENOMIC DNA]</scope>
    <source>
        <strain evidence="3">JCM 15481</strain>
    </source>
</reference>
<keyword evidence="1" id="KW-0472">Membrane</keyword>